<dbReference type="Gene3D" id="3.30.160.250">
    <property type="match status" value="1"/>
</dbReference>
<proteinExistence type="predicted"/>
<dbReference type="AlphaFoldDB" id="A0A2S8Q3K9"/>
<evidence type="ECO:0000259" key="1">
    <source>
        <dbReference type="Pfam" id="PF15919"/>
    </source>
</evidence>
<comment type="caution">
    <text evidence="2">The sequence shown here is derived from an EMBL/GenBank/DDBJ whole genome shotgun (WGS) entry which is preliminary data.</text>
</comment>
<dbReference type="InterPro" id="IPR035069">
    <property type="entry name" value="TTHA1013/TTHA0281-like"/>
</dbReference>
<dbReference type="Pfam" id="PF15919">
    <property type="entry name" value="HicB_lk_antitox"/>
    <property type="match status" value="1"/>
</dbReference>
<organism evidence="2 3">
    <name type="scientific">Photorhabdus hindustanensis</name>
    <dbReference type="NCBI Taxonomy" id="2918802"/>
    <lineage>
        <taxon>Bacteria</taxon>
        <taxon>Pseudomonadati</taxon>
        <taxon>Pseudomonadota</taxon>
        <taxon>Gammaproteobacteria</taxon>
        <taxon>Enterobacterales</taxon>
        <taxon>Morganellaceae</taxon>
        <taxon>Photorhabdus</taxon>
    </lineage>
</organism>
<keyword evidence="3" id="KW-1185">Reference proteome</keyword>
<feature type="domain" description="HicB-like antitoxin of toxin-antitoxin system" evidence="1">
    <location>
        <begin position="11"/>
        <end position="40"/>
    </location>
</feature>
<protein>
    <recommendedName>
        <fullName evidence="1">HicB-like antitoxin of toxin-antitoxin system domain-containing protein</fullName>
    </recommendedName>
</protein>
<dbReference type="Proteomes" id="UP000239550">
    <property type="component" value="Unassembled WGS sequence"/>
</dbReference>
<evidence type="ECO:0000313" key="2">
    <source>
        <dbReference type="EMBL" id="PQQ26703.1"/>
    </source>
</evidence>
<sequence length="41" mass="4804">MFFLFPERCWFSDVPGCYFAGDTLEEAWQDAKSAIEIHFAK</sequence>
<dbReference type="EMBL" id="PUWT01000022">
    <property type="protein sequence ID" value="PQQ26703.1"/>
    <property type="molecule type" value="Genomic_DNA"/>
</dbReference>
<dbReference type="InterPro" id="IPR031807">
    <property type="entry name" value="HicB-like"/>
</dbReference>
<dbReference type="SUPFAM" id="SSF143100">
    <property type="entry name" value="TTHA1013/TTHA0281-like"/>
    <property type="match status" value="1"/>
</dbReference>
<accession>A0A2S8Q3K9</accession>
<name>A0A2S8Q3K9_9GAMM</name>
<reference evidence="2 3" key="1">
    <citation type="submission" date="2018-02" db="EMBL/GenBank/DDBJ databases">
        <title>Five New Genomes of Indian Photorhabdus Isolates TSA.</title>
        <authorList>
            <person name="Dubay B."/>
            <person name="Somvanshi V.S."/>
        </authorList>
    </citation>
    <scope>NUCLEOTIDE SEQUENCE [LARGE SCALE GENOMIC DNA]</scope>
    <source>
        <strain evidence="2 3">H1</strain>
    </source>
</reference>
<gene>
    <name evidence="2" type="ORF">C6H66_08705</name>
</gene>
<evidence type="ECO:0000313" key="3">
    <source>
        <dbReference type="Proteomes" id="UP000239550"/>
    </source>
</evidence>